<evidence type="ECO:0000313" key="3">
    <source>
        <dbReference type="Proteomes" id="UP000234190"/>
    </source>
</evidence>
<keyword evidence="1" id="KW-0732">Signal</keyword>
<dbReference type="InterPro" id="IPR021333">
    <property type="entry name" value="DUF2946"/>
</dbReference>
<proteinExistence type="predicted"/>
<reference evidence="2 3" key="1">
    <citation type="submission" date="2017-10" db="EMBL/GenBank/DDBJ databases">
        <title>Two draft genome sequences of Pusillimonas sp. strains isolated from a nitrate- and radionuclide-contaminated groundwater in Russia.</title>
        <authorList>
            <person name="Grouzdev D.S."/>
            <person name="Tourova T.P."/>
            <person name="Goeva M.A."/>
            <person name="Babich T.L."/>
            <person name="Sokolova D.S."/>
            <person name="Abdullin R."/>
            <person name="Poltaraus A.B."/>
            <person name="Toshchakov S.V."/>
            <person name="Nazina T.N."/>
        </authorList>
    </citation>
    <scope>NUCLEOTIDE SEQUENCE [LARGE SCALE GENOMIC DNA]</scope>
    <source>
        <strain evidence="2 3">JR1/69-3-13</strain>
    </source>
</reference>
<keyword evidence="3" id="KW-1185">Reference proteome</keyword>
<feature type="signal peptide" evidence="1">
    <location>
        <begin position="1"/>
        <end position="28"/>
    </location>
</feature>
<dbReference type="Pfam" id="PF11162">
    <property type="entry name" value="DUF2946"/>
    <property type="match status" value="1"/>
</dbReference>
<evidence type="ECO:0000256" key="1">
    <source>
        <dbReference type="SAM" id="SignalP"/>
    </source>
</evidence>
<dbReference type="Proteomes" id="UP000234190">
    <property type="component" value="Unassembled WGS sequence"/>
</dbReference>
<protein>
    <recommendedName>
        <fullName evidence="4">DUF2946 family protein</fullName>
    </recommendedName>
</protein>
<dbReference type="RefSeq" id="WP_102075276.1">
    <property type="nucleotide sequence ID" value="NZ_PDNW01000019.1"/>
</dbReference>
<sequence length="130" mass="13518">MKLNRRHLYSAWLALLAMLMISVAPVVSQALAMAHVPAGHEAAMSGHAHGDPAPADHSDHGLDECGYCTLLTQLPALGDCSGPVLNAALLHGEPLQHGSSNHQAIKVNFPDALPRAPPSLIGNDTSLPGT</sequence>
<dbReference type="OrthoDB" id="8538365at2"/>
<feature type="chain" id="PRO_5014755988" description="DUF2946 family protein" evidence="1">
    <location>
        <begin position="29"/>
        <end position="130"/>
    </location>
</feature>
<dbReference type="AlphaFoldDB" id="A0A2N4U0D9"/>
<evidence type="ECO:0008006" key="4">
    <source>
        <dbReference type="Google" id="ProtNLM"/>
    </source>
</evidence>
<dbReference type="EMBL" id="PDNW01000019">
    <property type="protein sequence ID" value="PLC48493.1"/>
    <property type="molecule type" value="Genomic_DNA"/>
</dbReference>
<organism evidence="2 3">
    <name type="scientific">Pollutimonas subterranea</name>
    <dbReference type="NCBI Taxonomy" id="2045210"/>
    <lineage>
        <taxon>Bacteria</taxon>
        <taxon>Pseudomonadati</taxon>
        <taxon>Pseudomonadota</taxon>
        <taxon>Betaproteobacteria</taxon>
        <taxon>Burkholderiales</taxon>
        <taxon>Alcaligenaceae</taxon>
        <taxon>Pollutimonas</taxon>
    </lineage>
</organism>
<comment type="caution">
    <text evidence="2">The sequence shown here is derived from an EMBL/GenBank/DDBJ whole genome shotgun (WGS) entry which is preliminary data.</text>
</comment>
<gene>
    <name evidence="2" type="ORF">CR159_17585</name>
</gene>
<name>A0A2N4U0D9_9BURK</name>
<accession>A0A2N4U0D9</accession>
<evidence type="ECO:0000313" key="2">
    <source>
        <dbReference type="EMBL" id="PLC48493.1"/>
    </source>
</evidence>